<evidence type="ECO:0000256" key="1">
    <source>
        <dbReference type="SAM" id="MobiDB-lite"/>
    </source>
</evidence>
<accession>A0A251SPB5</accession>
<protein>
    <submittedName>
        <fullName evidence="2">Uncharacterized protein</fullName>
    </submittedName>
</protein>
<evidence type="ECO:0000313" key="2">
    <source>
        <dbReference type="EMBL" id="OTG00697.1"/>
    </source>
</evidence>
<proteinExistence type="predicted"/>
<name>A0A251SPB5_HELAN</name>
<reference evidence="3" key="1">
    <citation type="journal article" date="2017" name="Nature">
        <title>The sunflower genome provides insights into oil metabolism, flowering and Asterid evolution.</title>
        <authorList>
            <person name="Badouin H."/>
            <person name="Gouzy J."/>
            <person name="Grassa C.J."/>
            <person name="Murat F."/>
            <person name="Staton S.E."/>
            <person name="Cottret L."/>
            <person name="Lelandais-Briere C."/>
            <person name="Owens G.L."/>
            <person name="Carrere S."/>
            <person name="Mayjonade B."/>
            <person name="Legrand L."/>
            <person name="Gill N."/>
            <person name="Kane N.C."/>
            <person name="Bowers J.E."/>
            <person name="Hubner S."/>
            <person name="Bellec A."/>
            <person name="Berard A."/>
            <person name="Berges H."/>
            <person name="Blanchet N."/>
            <person name="Boniface M.C."/>
            <person name="Brunel D."/>
            <person name="Catrice O."/>
            <person name="Chaidir N."/>
            <person name="Claudel C."/>
            <person name="Donnadieu C."/>
            <person name="Faraut T."/>
            <person name="Fievet G."/>
            <person name="Helmstetter N."/>
            <person name="King M."/>
            <person name="Knapp S.J."/>
            <person name="Lai Z."/>
            <person name="Le Paslier M.C."/>
            <person name="Lippi Y."/>
            <person name="Lorenzon L."/>
            <person name="Mandel J.R."/>
            <person name="Marage G."/>
            <person name="Marchand G."/>
            <person name="Marquand E."/>
            <person name="Bret-Mestries E."/>
            <person name="Morien E."/>
            <person name="Nambeesan S."/>
            <person name="Nguyen T."/>
            <person name="Pegot-Espagnet P."/>
            <person name="Pouilly N."/>
            <person name="Raftis F."/>
            <person name="Sallet E."/>
            <person name="Schiex T."/>
            <person name="Thomas J."/>
            <person name="Vandecasteele C."/>
            <person name="Vares D."/>
            <person name="Vear F."/>
            <person name="Vautrin S."/>
            <person name="Crespi M."/>
            <person name="Mangin B."/>
            <person name="Burke J.M."/>
            <person name="Salse J."/>
            <person name="Munos S."/>
            <person name="Vincourt P."/>
            <person name="Rieseberg L.H."/>
            <person name="Langlade N.B."/>
        </authorList>
    </citation>
    <scope>NUCLEOTIDE SEQUENCE [LARGE SCALE GENOMIC DNA]</scope>
    <source>
        <strain evidence="3">cv. SF193</strain>
    </source>
</reference>
<dbReference type="InParanoid" id="A0A251SPB5"/>
<gene>
    <name evidence="2" type="ORF">HannXRQ_Chr13g0393941</name>
</gene>
<keyword evidence="3" id="KW-1185">Reference proteome</keyword>
<dbReference type="EMBL" id="CM007902">
    <property type="protein sequence ID" value="OTG00697.1"/>
    <property type="molecule type" value="Genomic_DNA"/>
</dbReference>
<dbReference type="Proteomes" id="UP000215914">
    <property type="component" value="Chromosome 13"/>
</dbReference>
<evidence type="ECO:0000313" key="3">
    <source>
        <dbReference type="Proteomes" id="UP000215914"/>
    </source>
</evidence>
<feature type="region of interest" description="Disordered" evidence="1">
    <location>
        <begin position="29"/>
        <end position="53"/>
    </location>
</feature>
<dbReference type="AlphaFoldDB" id="A0A251SPB5"/>
<feature type="compositionally biased region" description="Low complexity" evidence="1">
    <location>
        <begin position="41"/>
        <end position="53"/>
    </location>
</feature>
<sequence>MYSNFKGQAIEYVKQAVQKRRCRQWPMVGRNRKYRRSRSGPSSDLPSLQHSSSPFFCSHRRCSWKTMFFRQMR</sequence>
<organism evidence="2 3">
    <name type="scientific">Helianthus annuus</name>
    <name type="common">Common sunflower</name>
    <dbReference type="NCBI Taxonomy" id="4232"/>
    <lineage>
        <taxon>Eukaryota</taxon>
        <taxon>Viridiplantae</taxon>
        <taxon>Streptophyta</taxon>
        <taxon>Embryophyta</taxon>
        <taxon>Tracheophyta</taxon>
        <taxon>Spermatophyta</taxon>
        <taxon>Magnoliopsida</taxon>
        <taxon>eudicotyledons</taxon>
        <taxon>Gunneridae</taxon>
        <taxon>Pentapetalae</taxon>
        <taxon>asterids</taxon>
        <taxon>campanulids</taxon>
        <taxon>Asterales</taxon>
        <taxon>Asteraceae</taxon>
        <taxon>Asteroideae</taxon>
        <taxon>Heliantheae alliance</taxon>
        <taxon>Heliantheae</taxon>
        <taxon>Helianthus</taxon>
    </lineage>
</organism>